<dbReference type="Ensembl" id="ENSPCOT00000017631.1">
    <property type="protein sequence ID" value="ENSPCOP00000007091.1"/>
    <property type="gene ID" value="ENSPCOG00000014758.1"/>
</dbReference>
<feature type="region of interest" description="Disordered" evidence="1">
    <location>
        <begin position="20"/>
        <end position="50"/>
    </location>
</feature>
<dbReference type="GeneTree" id="ENSGT00950000182755"/>
<accession>A0A2K6EZC7</accession>
<dbReference type="Proteomes" id="UP000233160">
    <property type="component" value="Unassembled WGS sequence"/>
</dbReference>
<evidence type="ECO:0000313" key="2">
    <source>
        <dbReference type="Ensembl" id="ENSPCOP00000007091.1"/>
    </source>
</evidence>
<reference evidence="2" key="2">
    <citation type="submission" date="2025-09" db="UniProtKB">
        <authorList>
            <consortium name="Ensembl"/>
        </authorList>
    </citation>
    <scope>IDENTIFICATION</scope>
</reference>
<name>A0A2K6EZC7_PROCO</name>
<protein>
    <submittedName>
        <fullName evidence="2">Uncharacterized protein</fullName>
    </submittedName>
</protein>
<feature type="compositionally biased region" description="Basic and acidic residues" evidence="1">
    <location>
        <begin position="25"/>
        <end position="50"/>
    </location>
</feature>
<proteinExistence type="predicted"/>
<evidence type="ECO:0000313" key="3">
    <source>
        <dbReference type="Proteomes" id="UP000233160"/>
    </source>
</evidence>
<keyword evidence="3" id="KW-1185">Reference proteome</keyword>
<dbReference type="AlphaFoldDB" id="A0A2K6EZC7"/>
<evidence type="ECO:0000256" key="1">
    <source>
        <dbReference type="SAM" id="MobiDB-lite"/>
    </source>
</evidence>
<reference evidence="2" key="1">
    <citation type="submission" date="2025-08" db="UniProtKB">
        <authorList>
            <consortium name="Ensembl"/>
        </authorList>
    </citation>
    <scope>IDENTIFICATION</scope>
</reference>
<sequence>FSGIGCGCELHSGRVGFAGTIPEESLQRRDAGNLEEPGLYREKMERPEHR</sequence>
<organism evidence="2 3">
    <name type="scientific">Propithecus coquereli</name>
    <name type="common">Coquerel's sifaka</name>
    <name type="synonym">Propithecus verreauxi coquereli</name>
    <dbReference type="NCBI Taxonomy" id="379532"/>
    <lineage>
        <taxon>Eukaryota</taxon>
        <taxon>Metazoa</taxon>
        <taxon>Chordata</taxon>
        <taxon>Craniata</taxon>
        <taxon>Vertebrata</taxon>
        <taxon>Euteleostomi</taxon>
        <taxon>Mammalia</taxon>
        <taxon>Eutheria</taxon>
        <taxon>Euarchontoglires</taxon>
        <taxon>Primates</taxon>
        <taxon>Strepsirrhini</taxon>
        <taxon>Lemuriformes</taxon>
        <taxon>Indriidae</taxon>
        <taxon>Propithecus</taxon>
    </lineage>
</organism>